<dbReference type="Proteomes" id="UP000228750">
    <property type="component" value="Unassembled WGS sequence"/>
</dbReference>
<dbReference type="Gene3D" id="3.40.50.2000">
    <property type="entry name" value="Glycogen Phosphorylase B"/>
    <property type="match status" value="1"/>
</dbReference>
<evidence type="ECO:0000313" key="2">
    <source>
        <dbReference type="Proteomes" id="UP000228750"/>
    </source>
</evidence>
<dbReference type="SUPFAM" id="SSF53756">
    <property type="entry name" value="UDP-Glycosyltransferase/glycogen phosphorylase"/>
    <property type="match status" value="1"/>
</dbReference>
<evidence type="ECO:0000313" key="1">
    <source>
        <dbReference type="EMBL" id="PIZ92931.1"/>
    </source>
</evidence>
<protein>
    <recommendedName>
        <fullName evidence="3">Glycosyl transferase family 1 domain-containing protein</fullName>
    </recommendedName>
</protein>
<evidence type="ECO:0008006" key="3">
    <source>
        <dbReference type="Google" id="ProtNLM"/>
    </source>
</evidence>
<proteinExistence type="predicted"/>
<gene>
    <name evidence="1" type="ORF">COX82_03635</name>
</gene>
<accession>A0A2M7V385</accession>
<reference evidence="2" key="1">
    <citation type="submission" date="2017-09" db="EMBL/GenBank/DDBJ databases">
        <title>Depth-based differentiation of microbial function through sediment-hosted aquifers and enrichment of novel symbionts in the deep terrestrial subsurface.</title>
        <authorList>
            <person name="Probst A.J."/>
            <person name="Ladd B."/>
            <person name="Jarett J.K."/>
            <person name="Geller-Mcgrath D.E."/>
            <person name="Sieber C.M.K."/>
            <person name="Emerson J.B."/>
            <person name="Anantharaman K."/>
            <person name="Thomas B.C."/>
            <person name="Malmstrom R."/>
            <person name="Stieglmeier M."/>
            <person name="Klingl A."/>
            <person name="Woyke T."/>
            <person name="Ryan C.M."/>
            <person name="Banfield J.F."/>
        </authorList>
    </citation>
    <scope>NUCLEOTIDE SEQUENCE [LARGE SCALE GENOMIC DNA]</scope>
</reference>
<sequence>MSALKFALELKREGKIKKLIAGPTLVVTPDEHGGIIKDKNIDIYLVPSAWTKDFYASFGDEELNRKLQICPTGVSLPDKLSKKRDSFCLIYNKISDTEILENVTQYLKKVNIPVQMLTYGKYKKKNYFSSLKKASFMIYFSEIESQGIALLEAWAHDIPTLVWNNDRYTFAKIHKTVSGPISAPYLTDACGVFFKKNDIKEKFEYVIGNLNTFHPRLFVEHNFTNKICAQNFLDIITK</sequence>
<comment type="caution">
    <text evidence="1">The sequence shown here is derived from an EMBL/GenBank/DDBJ whole genome shotgun (WGS) entry which is preliminary data.</text>
</comment>
<dbReference type="AlphaFoldDB" id="A0A2M7V385"/>
<name>A0A2M7V385_9BACT</name>
<organism evidence="1 2">
    <name type="scientific">Candidatus Magasanikbacteria bacterium CG_4_10_14_0_2_um_filter_41_10</name>
    <dbReference type="NCBI Taxonomy" id="1974638"/>
    <lineage>
        <taxon>Bacteria</taxon>
        <taxon>Candidatus Magasanikiibacteriota</taxon>
    </lineage>
</organism>
<dbReference type="EMBL" id="PFPJ01000064">
    <property type="protein sequence ID" value="PIZ92931.1"/>
    <property type="molecule type" value="Genomic_DNA"/>
</dbReference>